<dbReference type="Proteomes" id="UP000198551">
    <property type="component" value="Unassembled WGS sequence"/>
</dbReference>
<gene>
    <name evidence="2" type="ORF">GA0070215_11752</name>
</gene>
<dbReference type="AlphaFoldDB" id="A0A1C4ZFJ9"/>
<dbReference type="GO" id="GO:0016301">
    <property type="term" value="F:kinase activity"/>
    <property type="evidence" value="ECO:0007669"/>
    <property type="project" value="UniProtKB-KW"/>
</dbReference>
<dbReference type="RefSeq" id="WP_091048132.1">
    <property type="nucleotide sequence ID" value="NZ_FMCV01000017.1"/>
</dbReference>
<evidence type="ECO:0000259" key="1">
    <source>
        <dbReference type="Pfam" id="PF01636"/>
    </source>
</evidence>
<dbReference type="PANTHER" id="PTHR21310">
    <property type="entry name" value="AMINOGLYCOSIDE PHOSPHOTRANSFERASE-RELATED-RELATED"/>
    <property type="match status" value="1"/>
</dbReference>
<keyword evidence="2" id="KW-0808">Transferase</keyword>
<protein>
    <submittedName>
        <fullName evidence="2">Predicted kinase, aminoglycoside phosphotransferase (APT) family</fullName>
    </submittedName>
</protein>
<sequence>MALHQDEVPVDEEIVRALLTGQRPEWAALPLTPAGAGTDNTMYRLGDDLLVRLPRTAEKAGALRKEQQWLPRLAPLLPYRVPEPVYAGVPADAFPLPWSVQRWIPGDEVRPGTVADWAALGADLAVFVRRLHAADLLGATRAGALNGYRGGSLHPCDTWISAALEDCRRHIGDETDVDTLVRLWRDALTLPEPAGPHVWLHGDLKPTNLLVHEGRLCAVIDFGGLTVGHPDAEHAPIWDLPPQARHAYREALGVNDVTWARARAWALGVAASGVSYYWDTFPAFVAECRNRLREILADPG</sequence>
<dbReference type="InterPro" id="IPR002575">
    <property type="entry name" value="Aminoglycoside_PTrfase"/>
</dbReference>
<dbReference type="SUPFAM" id="SSF56112">
    <property type="entry name" value="Protein kinase-like (PK-like)"/>
    <property type="match status" value="1"/>
</dbReference>
<accession>A0A1C4ZFJ9</accession>
<keyword evidence="2" id="KW-0418">Kinase</keyword>
<dbReference type="CDD" id="cd05155">
    <property type="entry name" value="APH_ChoK_like_1"/>
    <property type="match status" value="1"/>
</dbReference>
<organism evidence="2 3">
    <name type="scientific">Micromonospora marina</name>
    <dbReference type="NCBI Taxonomy" id="307120"/>
    <lineage>
        <taxon>Bacteria</taxon>
        <taxon>Bacillati</taxon>
        <taxon>Actinomycetota</taxon>
        <taxon>Actinomycetes</taxon>
        <taxon>Micromonosporales</taxon>
        <taxon>Micromonosporaceae</taxon>
        <taxon>Micromonospora</taxon>
    </lineage>
</organism>
<name>A0A1C4ZFJ9_9ACTN</name>
<keyword evidence="3" id="KW-1185">Reference proteome</keyword>
<proteinExistence type="predicted"/>
<evidence type="ECO:0000313" key="3">
    <source>
        <dbReference type="Proteomes" id="UP000198551"/>
    </source>
</evidence>
<dbReference type="EMBL" id="FMCV01000017">
    <property type="protein sequence ID" value="SCF31790.1"/>
    <property type="molecule type" value="Genomic_DNA"/>
</dbReference>
<evidence type="ECO:0000313" key="2">
    <source>
        <dbReference type="EMBL" id="SCF31790.1"/>
    </source>
</evidence>
<dbReference type="Gene3D" id="3.30.200.20">
    <property type="entry name" value="Phosphorylase Kinase, domain 1"/>
    <property type="match status" value="1"/>
</dbReference>
<dbReference type="Gene3D" id="3.90.1200.10">
    <property type="match status" value="1"/>
</dbReference>
<feature type="domain" description="Aminoglycoside phosphotransferase" evidence="1">
    <location>
        <begin position="31"/>
        <end position="265"/>
    </location>
</feature>
<dbReference type="Pfam" id="PF01636">
    <property type="entry name" value="APH"/>
    <property type="match status" value="1"/>
</dbReference>
<dbReference type="PANTHER" id="PTHR21310:SF42">
    <property type="entry name" value="BIFUNCTIONAL AAC_APH"/>
    <property type="match status" value="1"/>
</dbReference>
<dbReference type="InterPro" id="IPR011009">
    <property type="entry name" value="Kinase-like_dom_sf"/>
</dbReference>
<reference evidence="3" key="1">
    <citation type="submission" date="2016-06" db="EMBL/GenBank/DDBJ databases">
        <authorList>
            <person name="Varghese N."/>
        </authorList>
    </citation>
    <scope>NUCLEOTIDE SEQUENCE [LARGE SCALE GENOMIC DNA]</scope>
    <source>
        <strain evidence="3">DSM 45555</strain>
    </source>
</reference>
<dbReference type="InterPro" id="IPR051678">
    <property type="entry name" value="AGP_Transferase"/>
</dbReference>